<gene>
    <name evidence="1" type="ORF">BDP55DRAFT_681217</name>
</gene>
<dbReference type="AlphaFoldDB" id="A0AAJ0A9A8"/>
<evidence type="ECO:0000313" key="1">
    <source>
        <dbReference type="EMBL" id="KAK1658914.1"/>
    </source>
</evidence>
<dbReference type="RefSeq" id="XP_060423678.1">
    <property type="nucleotide sequence ID" value="XM_060576168.1"/>
</dbReference>
<keyword evidence="2" id="KW-1185">Reference proteome</keyword>
<proteinExistence type="predicted"/>
<accession>A0AAJ0A9A8</accession>
<dbReference type="Proteomes" id="UP001224890">
    <property type="component" value="Unassembled WGS sequence"/>
</dbReference>
<comment type="caution">
    <text evidence="1">The sequence shown here is derived from an EMBL/GenBank/DDBJ whole genome shotgun (WGS) entry which is preliminary data.</text>
</comment>
<dbReference type="GeneID" id="85460694"/>
<reference evidence="1" key="1">
    <citation type="submission" date="2021-06" db="EMBL/GenBank/DDBJ databases">
        <title>Comparative genomics, transcriptomics and evolutionary studies reveal genomic signatures of adaptation to plant cell wall in hemibiotrophic fungi.</title>
        <authorList>
            <consortium name="DOE Joint Genome Institute"/>
            <person name="Baroncelli R."/>
            <person name="Diaz J.F."/>
            <person name="Benocci T."/>
            <person name="Peng M."/>
            <person name="Battaglia E."/>
            <person name="Haridas S."/>
            <person name="Andreopoulos W."/>
            <person name="Labutti K."/>
            <person name="Pangilinan J."/>
            <person name="Floch G.L."/>
            <person name="Makela M.R."/>
            <person name="Henrissat B."/>
            <person name="Grigoriev I.V."/>
            <person name="Crouch J.A."/>
            <person name="De Vries R.P."/>
            <person name="Sukno S.A."/>
            <person name="Thon M.R."/>
        </authorList>
    </citation>
    <scope>NUCLEOTIDE SEQUENCE</scope>
    <source>
        <strain evidence="1">CBS 193.32</strain>
    </source>
</reference>
<organism evidence="1 2">
    <name type="scientific">Colletotrichum godetiae</name>
    <dbReference type="NCBI Taxonomy" id="1209918"/>
    <lineage>
        <taxon>Eukaryota</taxon>
        <taxon>Fungi</taxon>
        <taxon>Dikarya</taxon>
        <taxon>Ascomycota</taxon>
        <taxon>Pezizomycotina</taxon>
        <taxon>Sordariomycetes</taxon>
        <taxon>Hypocreomycetidae</taxon>
        <taxon>Glomerellales</taxon>
        <taxon>Glomerellaceae</taxon>
        <taxon>Colletotrichum</taxon>
        <taxon>Colletotrichum acutatum species complex</taxon>
    </lineage>
</organism>
<dbReference type="EMBL" id="JAHMHR010000067">
    <property type="protein sequence ID" value="KAK1658914.1"/>
    <property type="molecule type" value="Genomic_DNA"/>
</dbReference>
<sequence length="56" mass="6048">MSTYGVDGSPINGKAQTLSILKATRMLHPVFPSYPHFRSWCSRFGGVAWGPVAGPL</sequence>
<evidence type="ECO:0000313" key="2">
    <source>
        <dbReference type="Proteomes" id="UP001224890"/>
    </source>
</evidence>
<protein>
    <submittedName>
        <fullName evidence="1">Uncharacterized protein</fullName>
    </submittedName>
</protein>
<name>A0AAJ0A9A8_9PEZI</name>